<dbReference type="OrthoDB" id="5511398at2"/>
<proteinExistence type="predicted"/>
<dbReference type="Proteomes" id="UP000309215">
    <property type="component" value="Unassembled WGS sequence"/>
</dbReference>
<protein>
    <submittedName>
        <fullName evidence="1">Uncharacterized protein</fullName>
    </submittedName>
</protein>
<dbReference type="AlphaFoldDB" id="A0A4U1JEC7"/>
<organism evidence="1 2">
    <name type="scientific">Polyangium fumosum</name>
    <dbReference type="NCBI Taxonomy" id="889272"/>
    <lineage>
        <taxon>Bacteria</taxon>
        <taxon>Pseudomonadati</taxon>
        <taxon>Myxococcota</taxon>
        <taxon>Polyangia</taxon>
        <taxon>Polyangiales</taxon>
        <taxon>Polyangiaceae</taxon>
        <taxon>Polyangium</taxon>
    </lineage>
</organism>
<evidence type="ECO:0000313" key="2">
    <source>
        <dbReference type="Proteomes" id="UP000309215"/>
    </source>
</evidence>
<keyword evidence="2" id="KW-1185">Reference proteome</keyword>
<comment type="caution">
    <text evidence="1">The sequence shown here is derived from an EMBL/GenBank/DDBJ whole genome shotgun (WGS) entry which is preliminary data.</text>
</comment>
<sequence>MVRKFGLPVLTPKPPPPTVDAMRKRLGGRASTEPGAGDAVTFTTPGGVRLTGVVLFVRGDELDVWVDENVVRRTRRAVAAPLDAELPRDLVAIAADARVFAKLSEGQRIRYLDEGRVDEGTLIEKCRFGALVERGDGTIVGLGFRRLWPADATPAREPS</sequence>
<reference evidence="1 2" key="1">
    <citation type="submission" date="2019-04" db="EMBL/GenBank/DDBJ databases">
        <authorList>
            <person name="Li Y."/>
            <person name="Wang J."/>
        </authorList>
    </citation>
    <scope>NUCLEOTIDE SEQUENCE [LARGE SCALE GENOMIC DNA]</scope>
    <source>
        <strain evidence="1 2">DSM 14668</strain>
    </source>
</reference>
<accession>A0A4U1JEC7</accession>
<evidence type="ECO:0000313" key="1">
    <source>
        <dbReference type="EMBL" id="TKD09412.1"/>
    </source>
</evidence>
<dbReference type="RefSeq" id="WP_136929085.1">
    <property type="nucleotide sequence ID" value="NZ_SSMQ01000010.1"/>
</dbReference>
<name>A0A4U1JEC7_9BACT</name>
<gene>
    <name evidence="1" type="ORF">E8A74_11845</name>
</gene>
<dbReference type="EMBL" id="SSMQ01000010">
    <property type="protein sequence ID" value="TKD09412.1"/>
    <property type="molecule type" value="Genomic_DNA"/>
</dbReference>